<feature type="coiled-coil region" evidence="7">
    <location>
        <begin position="42"/>
        <end position="69"/>
    </location>
</feature>
<evidence type="ECO:0000313" key="9">
    <source>
        <dbReference type="Proteomes" id="UP000531840"/>
    </source>
</evidence>
<accession>A0ABX2T1Z7</accession>
<reference evidence="8 9" key="1">
    <citation type="submission" date="2020-07" db="EMBL/GenBank/DDBJ databases">
        <title>MOT database genomes.</title>
        <authorList>
            <person name="Joseph S."/>
            <person name="Aduse-Opoku J."/>
            <person name="Hashim A."/>
            <person name="Wade W."/>
            <person name="Curtis M."/>
        </authorList>
    </citation>
    <scope>NUCLEOTIDE SEQUENCE [LARGE SCALE GENOMIC DNA]</scope>
    <source>
        <strain evidence="8 9">CIP 106318</strain>
    </source>
</reference>
<evidence type="ECO:0000256" key="5">
    <source>
        <dbReference type="ARBA" id="ARBA00023054"/>
    </source>
</evidence>
<evidence type="ECO:0000256" key="6">
    <source>
        <dbReference type="ARBA" id="ARBA00023306"/>
    </source>
</evidence>
<comment type="subcellular location">
    <subcellularLocation>
        <location evidence="1">Cytoplasm</location>
    </subcellularLocation>
</comment>
<dbReference type="Proteomes" id="UP000531840">
    <property type="component" value="Unassembled WGS sequence"/>
</dbReference>
<proteinExistence type="predicted"/>
<comment type="caution">
    <text evidence="8">The sequence shown here is derived from an EMBL/GenBank/DDBJ whole genome shotgun (WGS) entry which is preliminary data.</text>
</comment>
<protein>
    <submittedName>
        <fullName evidence="8">DivIVA domain-containing protein</fullName>
    </submittedName>
</protein>
<dbReference type="RefSeq" id="WP_179941455.1">
    <property type="nucleotide sequence ID" value="NZ_JACBYF010000010.1"/>
</dbReference>
<gene>
    <name evidence="8" type="ORF">HZY85_05610</name>
</gene>
<evidence type="ECO:0000313" key="8">
    <source>
        <dbReference type="EMBL" id="NYS47667.1"/>
    </source>
</evidence>
<evidence type="ECO:0000256" key="7">
    <source>
        <dbReference type="SAM" id="Coils"/>
    </source>
</evidence>
<evidence type="ECO:0000256" key="4">
    <source>
        <dbReference type="ARBA" id="ARBA00022960"/>
    </source>
</evidence>
<organism evidence="8 9">
    <name type="scientific">Gemelliphila palaticanis</name>
    <dbReference type="NCBI Taxonomy" id="81950"/>
    <lineage>
        <taxon>Bacteria</taxon>
        <taxon>Bacillati</taxon>
        <taxon>Bacillota</taxon>
        <taxon>Bacilli</taxon>
        <taxon>Bacillales</taxon>
        <taxon>Gemellaceae</taxon>
        <taxon>Gemelliphila</taxon>
    </lineage>
</organism>
<dbReference type="Pfam" id="PF05103">
    <property type="entry name" value="DivIVA"/>
    <property type="match status" value="1"/>
</dbReference>
<dbReference type="Gene3D" id="6.10.250.660">
    <property type="match status" value="1"/>
</dbReference>
<sequence length="101" mass="11680">MKLNLTAVEILEKEFKSNKSRGYDTEEIDTFLDLIIQDYIKFEKMAIKLKELEIENQSLKITINGMKNVKKDSESSPSNVNLDILKRISRLEQAVFGINND</sequence>
<keyword evidence="5 7" id="KW-0175">Coiled coil</keyword>
<dbReference type="InterPro" id="IPR011229">
    <property type="entry name" value="Cell_cycle_GpsB"/>
</dbReference>
<keyword evidence="6" id="KW-0131">Cell cycle</keyword>
<dbReference type="InterPro" id="IPR019933">
    <property type="entry name" value="DivIVA_domain"/>
</dbReference>
<keyword evidence="9" id="KW-1185">Reference proteome</keyword>
<evidence type="ECO:0000256" key="2">
    <source>
        <dbReference type="ARBA" id="ARBA00022490"/>
    </source>
</evidence>
<dbReference type="PIRSF" id="PIRSF029938">
    <property type="entry name" value="UCP029938"/>
    <property type="match status" value="1"/>
</dbReference>
<evidence type="ECO:0000256" key="3">
    <source>
        <dbReference type="ARBA" id="ARBA00022618"/>
    </source>
</evidence>
<evidence type="ECO:0000256" key="1">
    <source>
        <dbReference type="ARBA" id="ARBA00004496"/>
    </source>
</evidence>
<dbReference type="EMBL" id="JACBYF010000010">
    <property type="protein sequence ID" value="NYS47667.1"/>
    <property type="molecule type" value="Genomic_DNA"/>
</dbReference>
<keyword evidence="3" id="KW-0132">Cell division</keyword>
<keyword evidence="2" id="KW-0963">Cytoplasm</keyword>
<keyword evidence="4" id="KW-0133">Cell shape</keyword>
<dbReference type="InterPro" id="IPR007793">
    <property type="entry name" value="DivIVA_fam"/>
</dbReference>
<name>A0ABX2T1Z7_9BACL</name>
<dbReference type="NCBIfam" id="TIGR03544">
    <property type="entry name" value="DivI1A_domain"/>
    <property type="match status" value="1"/>
</dbReference>